<reference evidence="1 2" key="1">
    <citation type="submission" date="2023-03" db="EMBL/GenBank/DDBJ databases">
        <title>Whole genome sequencing of Methanotrichaceae archaeon M04Ac.</title>
        <authorList>
            <person name="Khomyakova M.A."/>
            <person name="Merkel A.Y."/>
            <person name="Slobodkin A.I."/>
        </authorList>
    </citation>
    <scope>NUCLEOTIDE SEQUENCE [LARGE SCALE GENOMIC DNA]</scope>
    <source>
        <strain evidence="1 2">M04Ac</strain>
    </source>
</reference>
<comment type="caution">
    <text evidence="1">The sequence shown here is derived from an EMBL/GenBank/DDBJ whole genome shotgun (WGS) entry which is preliminary data.</text>
</comment>
<accession>A0ABT5XH05</accession>
<proteinExistence type="predicted"/>
<dbReference type="Proteomes" id="UP001215956">
    <property type="component" value="Unassembled WGS sequence"/>
</dbReference>
<evidence type="ECO:0000313" key="1">
    <source>
        <dbReference type="EMBL" id="MDF0593916.1"/>
    </source>
</evidence>
<sequence>MTDVGAIEFTVKDATDPDMVAKKRNKSMRRAITSEIFSIYACEFNLKFDNNLLKIIPTDINEMHEDAMNAFTPLITGLFGDM</sequence>
<name>A0ABT5XH05_9EURY</name>
<gene>
    <name evidence="1" type="ORF">P0O24_10020</name>
</gene>
<keyword evidence="2" id="KW-1185">Reference proteome</keyword>
<organism evidence="1 2">
    <name type="scientific">Candidatus Methanocrinis alkalitolerans</name>
    <dbReference type="NCBI Taxonomy" id="3033395"/>
    <lineage>
        <taxon>Archaea</taxon>
        <taxon>Methanobacteriati</taxon>
        <taxon>Methanobacteriota</taxon>
        <taxon>Stenosarchaea group</taxon>
        <taxon>Methanomicrobia</taxon>
        <taxon>Methanotrichales</taxon>
        <taxon>Methanotrichaceae</taxon>
        <taxon>Methanocrinis</taxon>
    </lineage>
</organism>
<evidence type="ECO:0000313" key="2">
    <source>
        <dbReference type="Proteomes" id="UP001215956"/>
    </source>
</evidence>
<dbReference type="EMBL" id="JARFPL010000035">
    <property type="protein sequence ID" value="MDF0593916.1"/>
    <property type="molecule type" value="Genomic_DNA"/>
</dbReference>
<protein>
    <submittedName>
        <fullName evidence="1">Uncharacterized protein</fullName>
    </submittedName>
</protein>